<dbReference type="PROSITE" id="PS50053">
    <property type="entry name" value="UBIQUITIN_2"/>
    <property type="match status" value="1"/>
</dbReference>
<feature type="domain" description="YDG" evidence="18">
    <location>
        <begin position="521"/>
        <end position="684"/>
    </location>
</feature>
<keyword evidence="10 13" id="KW-0539">Nucleus</keyword>
<feature type="domain" description="Ubiquitin-like" evidence="16">
    <location>
        <begin position="1"/>
        <end position="74"/>
    </location>
</feature>
<dbReference type="InterPro" id="IPR029071">
    <property type="entry name" value="Ubiquitin-like_domsf"/>
</dbReference>
<evidence type="ECO:0000256" key="3">
    <source>
        <dbReference type="ARBA" id="ARBA00012483"/>
    </source>
</evidence>
<evidence type="ECO:0000256" key="7">
    <source>
        <dbReference type="ARBA" id="ARBA00022786"/>
    </source>
</evidence>
<evidence type="ECO:0000313" key="20">
    <source>
        <dbReference type="Proteomes" id="UP000597762"/>
    </source>
</evidence>
<evidence type="ECO:0000256" key="4">
    <source>
        <dbReference type="ARBA" id="ARBA00022679"/>
    </source>
</evidence>
<evidence type="ECO:0000256" key="2">
    <source>
        <dbReference type="ARBA" id="ARBA00004906"/>
    </source>
</evidence>
<dbReference type="GO" id="GO:0008270">
    <property type="term" value="F:zinc ion binding"/>
    <property type="evidence" value="ECO:0007669"/>
    <property type="project" value="UniProtKB-KW"/>
</dbReference>
<evidence type="ECO:0000256" key="1">
    <source>
        <dbReference type="ARBA" id="ARBA00000900"/>
    </source>
</evidence>
<evidence type="ECO:0000259" key="15">
    <source>
        <dbReference type="PROSITE" id="PS50016"/>
    </source>
</evidence>
<comment type="subcellular location">
    <subcellularLocation>
        <location evidence="13">Nucleus</location>
    </subcellularLocation>
</comment>
<feature type="region of interest" description="Disordered" evidence="14">
    <location>
        <begin position="79"/>
        <end position="128"/>
    </location>
</feature>
<dbReference type="Pfam" id="PF02182">
    <property type="entry name" value="SAD_SRA"/>
    <property type="match status" value="1"/>
</dbReference>
<feature type="compositionally biased region" description="Polar residues" evidence="14">
    <location>
        <begin position="108"/>
        <end position="122"/>
    </location>
</feature>
<dbReference type="GO" id="GO:0061630">
    <property type="term" value="F:ubiquitin protein ligase activity"/>
    <property type="evidence" value="ECO:0007669"/>
    <property type="project" value="UniProtKB-EC"/>
</dbReference>
<protein>
    <recommendedName>
        <fullName evidence="3">RING-type E3 ubiquitin transferase</fullName>
        <ecNumber evidence="3">2.3.2.27</ecNumber>
    </recommendedName>
</protein>
<dbReference type="GO" id="GO:0005634">
    <property type="term" value="C:nucleus"/>
    <property type="evidence" value="ECO:0007669"/>
    <property type="project" value="UniProtKB-SubCell"/>
</dbReference>
<dbReference type="InterPro" id="IPR001965">
    <property type="entry name" value="Znf_PHD"/>
</dbReference>
<dbReference type="SUPFAM" id="SSF54236">
    <property type="entry name" value="Ubiquitin-like"/>
    <property type="match status" value="1"/>
</dbReference>
<evidence type="ECO:0000256" key="12">
    <source>
        <dbReference type="PROSITE-ProRule" id="PRU00175"/>
    </source>
</evidence>
<dbReference type="CDD" id="cd15525">
    <property type="entry name" value="PHD_UHRF1_2"/>
    <property type="match status" value="1"/>
</dbReference>
<feature type="compositionally biased region" description="Basic and acidic residues" evidence="14">
    <location>
        <begin position="81"/>
        <end position="90"/>
    </location>
</feature>
<evidence type="ECO:0000256" key="9">
    <source>
        <dbReference type="ARBA" id="ARBA00023125"/>
    </source>
</evidence>
<dbReference type="InterPro" id="IPR000626">
    <property type="entry name" value="Ubiquitin-like_dom"/>
</dbReference>
<dbReference type="PROSITE" id="PS00518">
    <property type="entry name" value="ZF_RING_1"/>
    <property type="match status" value="1"/>
</dbReference>
<organism evidence="19 20">
    <name type="scientific">Acanthosepion pharaonis</name>
    <name type="common">Pharaoh cuttlefish</name>
    <name type="synonym">Sepia pharaonis</name>
    <dbReference type="NCBI Taxonomy" id="158019"/>
    <lineage>
        <taxon>Eukaryota</taxon>
        <taxon>Metazoa</taxon>
        <taxon>Spiralia</taxon>
        <taxon>Lophotrochozoa</taxon>
        <taxon>Mollusca</taxon>
        <taxon>Cephalopoda</taxon>
        <taxon>Coleoidea</taxon>
        <taxon>Decapodiformes</taxon>
        <taxon>Sepiida</taxon>
        <taxon>Sepiina</taxon>
        <taxon>Sepiidae</taxon>
        <taxon>Acanthosepion</taxon>
    </lineage>
</organism>
<dbReference type="Pfam" id="PF00628">
    <property type="entry name" value="PHD"/>
    <property type="match status" value="1"/>
</dbReference>
<dbReference type="Pfam" id="PF00240">
    <property type="entry name" value="ubiquitin"/>
    <property type="match status" value="1"/>
</dbReference>
<dbReference type="GO" id="GO:0044027">
    <property type="term" value="P:negative regulation of gene expression via chromosomal CpG island methylation"/>
    <property type="evidence" value="ECO:0007669"/>
    <property type="project" value="TreeGrafter"/>
</dbReference>
<dbReference type="EC" id="2.3.2.27" evidence="3"/>
<dbReference type="PANTHER" id="PTHR14140:SF45">
    <property type="entry name" value="RING-TYPE E3 UBIQUITIN TRANSFERASE"/>
    <property type="match status" value="1"/>
</dbReference>
<feature type="domain" description="RING-type" evidence="17">
    <location>
        <begin position="796"/>
        <end position="835"/>
    </location>
</feature>
<keyword evidence="19" id="KW-0012">Acyltransferase</keyword>
<dbReference type="FunFam" id="2.30.280.10:FF:000001">
    <property type="entry name" value="E3 ubiquitin-protein ligase UHRF1 isoform 1"/>
    <property type="match status" value="1"/>
</dbReference>
<keyword evidence="11" id="KW-0131">Cell cycle</keyword>
<dbReference type="FunFam" id="3.30.40.10:FF:000066">
    <property type="entry name" value="E3 ubiquitin-protein ligase UHRF2 isoform X1"/>
    <property type="match status" value="1"/>
</dbReference>
<dbReference type="InterPro" id="IPR045134">
    <property type="entry name" value="UHRF1/2-like"/>
</dbReference>
<keyword evidence="6 12" id="KW-0863">Zinc-finger</keyword>
<comment type="pathway">
    <text evidence="2">Protein modification; protein ubiquitination.</text>
</comment>
<comment type="caution">
    <text evidence="19">The sequence shown here is derived from an EMBL/GenBank/DDBJ whole genome shotgun (WGS) entry which is preliminary data.</text>
</comment>
<keyword evidence="7" id="KW-0833">Ubl conjugation pathway</keyword>
<dbReference type="Gene3D" id="3.10.20.90">
    <property type="entry name" value="Phosphatidylinositol 3-kinase Catalytic Subunit, Chain A, domain 1"/>
    <property type="match status" value="1"/>
</dbReference>
<dbReference type="Gene3D" id="3.30.40.10">
    <property type="entry name" value="Zinc/RING finger domain, C3HC4 (zinc finger)"/>
    <property type="match status" value="1"/>
</dbReference>
<evidence type="ECO:0000256" key="14">
    <source>
        <dbReference type="SAM" id="MobiDB-lite"/>
    </source>
</evidence>
<dbReference type="PROSITE" id="PS50016">
    <property type="entry name" value="ZF_PHD_2"/>
    <property type="match status" value="1"/>
</dbReference>
<dbReference type="PANTHER" id="PTHR14140">
    <property type="entry name" value="E3 UBIQUITIN-PROTEIN LIGASE UHRF-RELATED"/>
    <property type="match status" value="1"/>
</dbReference>
<evidence type="ECO:0000256" key="8">
    <source>
        <dbReference type="ARBA" id="ARBA00022833"/>
    </source>
</evidence>
<evidence type="ECO:0000259" key="17">
    <source>
        <dbReference type="PROSITE" id="PS50089"/>
    </source>
</evidence>
<keyword evidence="9" id="KW-0238">DNA-binding</keyword>
<dbReference type="Proteomes" id="UP000597762">
    <property type="component" value="Unassembled WGS sequence"/>
</dbReference>
<accession>A0A812CV35</accession>
<dbReference type="GO" id="GO:0016567">
    <property type="term" value="P:protein ubiquitination"/>
    <property type="evidence" value="ECO:0007669"/>
    <property type="project" value="UniProtKB-UniPathway"/>
</dbReference>
<dbReference type="CDD" id="cd20388">
    <property type="entry name" value="Tudor_UHRF_rpt2"/>
    <property type="match status" value="1"/>
</dbReference>
<dbReference type="PROSITE" id="PS50089">
    <property type="entry name" value="ZF_RING_2"/>
    <property type="match status" value="1"/>
</dbReference>
<dbReference type="Gene3D" id="2.30.280.10">
    <property type="entry name" value="SRA-YDG"/>
    <property type="match status" value="1"/>
</dbReference>
<dbReference type="InterPro" id="IPR021991">
    <property type="entry name" value="TTD_dom"/>
</dbReference>
<dbReference type="EMBL" id="CAHIKZ030001935">
    <property type="protein sequence ID" value="CAE1277588.1"/>
    <property type="molecule type" value="Genomic_DNA"/>
</dbReference>
<evidence type="ECO:0000256" key="5">
    <source>
        <dbReference type="ARBA" id="ARBA00022723"/>
    </source>
</evidence>
<evidence type="ECO:0000313" key="19">
    <source>
        <dbReference type="EMBL" id="CAE1277588.1"/>
    </source>
</evidence>
<dbReference type="OrthoDB" id="2270193at2759"/>
<feature type="compositionally biased region" description="Basic and acidic residues" evidence="14">
    <location>
        <begin position="718"/>
        <end position="729"/>
    </location>
</feature>
<feature type="region of interest" description="Disordered" evidence="14">
    <location>
        <begin position="714"/>
        <end position="755"/>
    </location>
</feature>
<keyword evidence="8" id="KW-0862">Zinc</keyword>
<evidence type="ECO:0000256" key="10">
    <source>
        <dbReference type="ARBA" id="ARBA00023242"/>
    </source>
</evidence>
<dbReference type="Gene3D" id="2.30.30.1150">
    <property type="match status" value="1"/>
</dbReference>
<keyword evidence="5" id="KW-0479">Metal-binding</keyword>
<dbReference type="InterPro" id="IPR001841">
    <property type="entry name" value="Znf_RING"/>
</dbReference>
<dbReference type="PROSITE" id="PS51015">
    <property type="entry name" value="YDG"/>
    <property type="match status" value="1"/>
</dbReference>
<dbReference type="InterPro" id="IPR015947">
    <property type="entry name" value="PUA-like_sf"/>
</dbReference>
<dbReference type="SMART" id="SM00466">
    <property type="entry name" value="SRA"/>
    <property type="match status" value="1"/>
</dbReference>
<keyword evidence="4 19" id="KW-0808">Transferase</keyword>
<dbReference type="InterPro" id="IPR013083">
    <property type="entry name" value="Znf_RING/FYVE/PHD"/>
</dbReference>
<dbReference type="GO" id="GO:0003677">
    <property type="term" value="F:DNA binding"/>
    <property type="evidence" value="ECO:0007669"/>
    <property type="project" value="UniProtKB-KW"/>
</dbReference>
<dbReference type="InterPro" id="IPR011011">
    <property type="entry name" value="Znf_FYVE_PHD"/>
</dbReference>
<dbReference type="SUPFAM" id="SSF57903">
    <property type="entry name" value="FYVE/PHD zinc finger"/>
    <property type="match status" value="1"/>
</dbReference>
<dbReference type="FunFam" id="3.10.20.90:FF:000465">
    <property type="entry name" value="E3 ubiquitin-protein ligase UHRF1-like Protein"/>
    <property type="match status" value="1"/>
</dbReference>
<dbReference type="Gene3D" id="2.30.30.140">
    <property type="match status" value="1"/>
</dbReference>
<evidence type="ECO:0000256" key="13">
    <source>
        <dbReference type="PROSITE-ProRule" id="PRU00358"/>
    </source>
</evidence>
<dbReference type="SMART" id="SM00184">
    <property type="entry name" value="RING"/>
    <property type="match status" value="2"/>
</dbReference>
<dbReference type="InterPro" id="IPR003105">
    <property type="entry name" value="SRA_YDG"/>
</dbReference>
<dbReference type="InterPro" id="IPR017907">
    <property type="entry name" value="Znf_RING_CS"/>
</dbReference>
<gene>
    <name evidence="19" type="ORF">SPHA_40766</name>
</gene>
<name>A0A812CV35_ACAPH</name>
<dbReference type="UniPathway" id="UPA00143"/>
<dbReference type="CDD" id="cd01797">
    <property type="entry name" value="Ubl_UHRF"/>
    <property type="match status" value="1"/>
</dbReference>
<dbReference type="InterPro" id="IPR036987">
    <property type="entry name" value="SRA-YDG_sf"/>
</dbReference>
<sequence>MWIQVRTFDGKKTVKIEGLSKLTKVEELRERIEAPFDADPKRQQLFYRGKLLVNGHTLFDYNVGLNDLIQLMVRPKLPVPPKEENAKELEYESSGEETSSNSSDKENTIPQTSDAWASTSSQAEDDTSESTYKIGDILDGRDSTMGAWFEAKVIKIIQRPRCTGRKLTENSPVTPLKEMDPLNCDKGRKEMAKENMTDLENRLHSGLSKIEDKQIAAMDATNMNSLDSKSSSEKISEKTPVVDENCNQVEVSIDDTDVECKEKLLAGVSPTDDGFLYSTIFDGYEDDDPVLLTSNQLRPRARHIIKFKDVKTGQKVMANYNYDTPEERGYWYDCIITGKRDTRTIKELYATVFIGSDLTPLENCQLLFRDEIFAIEIPGTQMNESEAANNSEISPAKRVNKPECDFCKDNPRRKCRECACSVCGGKNNPEKQILCDECDLAYHIDCLKPPLSQIPEVDEWYCPECKVDDGQVVKAGERLKESKKRAKMPSAKNTTTRDWGKGMACVGRTKECTLVPPDHFGPVPGVDVGTMWKFRVQVSEAGIHRPHVAGIHGREDVGAFSIVLSGGYEDDVDNGDDFTYTGSGGRDLSGNKRTAEQSCDQTLTRYNKALARNCNAALDEKKGAEAKDWRAGKPVRVVRNCKGRKHSKYAPEEGNRYDGIYKIVKYWPEKGKSGFLVWRYLLRRDDPQSAPWTAAGKKRCKELGLRMQYPEGYLEAQNQKEETESPSKDNKKRRKSLTDESPSKKRQKVAAYKPTPQVSKLIKEDTVNKKLWNDVMASAKEGSKVFLNKVEEMFMCVCCQELVFKPITTECHHNVCKSCLQRSFRAEIYTCPSCRAELGKDYSMSSNQILSDILCKLFPGYEAGRS</sequence>
<evidence type="ECO:0000256" key="11">
    <source>
        <dbReference type="ARBA" id="ARBA00023306"/>
    </source>
</evidence>
<keyword evidence="20" id="KW-1185">Reference proteome</keyword>
<dbReference type="SUPFAM" id="SSF88697">
    <property type="entry name" value="PUA domain-like"/>
    <property type="match status" value="1"/>
</dbReference>
<proteinExistence type="predicted"/>
<comment type="catalytic activity">
    <reaction evidence="1">
        <text>S-ubiquitinyl-[E2 ubiquitin-conjugating enzyme]-L-cysteine + [acceptor protein]-L-lysine = [E2 ubiquitin-conjugating enzyme]-L-cysteine + N(6)-ubiquitinyl-[acceptor protein]-L-lysine.</text>
        <dbReference type="EC" id="2.3.2.27"/>
    </reaction>
</comment>
<dbReference type="SUPFAM" id="SSF57850">
    <property type="entry name" value="RING/U-box"/>
    <property type="match status" value="1"/>
</dbReference>
<dbReference type="Pfam" id="PF12148">
    <property type="entry name" value="TTD"/>
    <property type="match status" value="1"/>
</dbReference>
<evidence type="ECO:0000256" key="6">
    <source>
        <dbReference type="ARBA" id="ARBA00022771"/>
    </source>
</evidence>
<dbReference type="InterPro" id="IPR019787">
    <property type="entry name" value="Znf_PHD-finger"/>
</dbReference>
<dbReference type="SMART" id="SM00249">
    <property type="entry name" value="PHD"/>
    <property type="match status" value="1"/>
</dbReference>
<feature type="domain" description="PHD-type" evidence="15">
    <location>
        <begin position="417"/>
        <end position="468"/>
    </location>
</feature>
<dbReference type="AlphaFoldDB" id="A0A812CV35"/>
<reference evidence="19" key="1">
    <citation type="submission" date="2021-01" db="EMBL/GenBank/DDBJ databases">
        <authorList>
            <person name="Li R."/>
            <person name="Bekaert M."/>
        </authorList>
    </citation>
    <scope>NUCLEOTIDE SEQUENCE</scope>
    <source>
        <strain evidence="19">Farmed</strain>
    </source>
</reference>
<evidence type="ECO:0000259" key="18">
    <source>
        <dbReference type="PROSITE" id="PS51015"/>
    </source>
</evidence>
<dbReference type="SMART" id="SM00213">
    <property type="entry name" value="UBQ"/>
    <property type="match status" value="1"/>
</dbReference>
<evidence type="ECO:0000259" key="16">
    <source>
        <dbReference type="PROSITE" id="PS50053"/>
    </source>
</evidence>